<comment type="caution">
    <text evidence="1">The sequence shown here is derived from an EMBL/GenBank/DDBJ whole genome shotgun (WGS) entry which is preliminary data.</text>
</comment>
<proteinExistence type="predicted"/>
<dbReference type="EMBL" id="JACIEI010000012">
    <property type="protein sequence ID" value="MBB3995191.1"/>
    <property type="molecule type" value="Genomic_DNA"/>
</dbReference>
<dbReference type="Proteomes" id="UP000530268">
    <property type="component" value="Unassembled WGS sequence"/>
</dbReference>
<evidence type="ECO:0000313" key="2">
    <source>
        <dbReference type="Proteomes" id="UP000530268"/>
    </source>
</evidence>
<keyword evidence="2" id="KW-1185">Reference proteome</keyword>
<protein>
    <submittedName>
        <fullName evidence="1">Uncharacterized protein</fullName>
    </submittedName>
</protein>
<accession>A0A7W6H0R7</accession>
<name>A0A7W6H0R7_9RHOB</name>
<dbReference type="AlphaFoldDB" id="A0A7W6H0R7"/>
<gene>
    <name evidence="1" type="ORF">GGR95_002843</name>
</gene>
<reference evidence="1 2" key="1">
    <citation type="submission" date="2020-08" db="EMBL/GenBank/DDBJ databases">
        <title>Genomic Encyclopedia of Type Strains, Phase IV (KMG-IV): sequencing the most valuable type-strain genomes for metagenomic binning, comparative biology and taxonomic classification.</title>
        <authorList>
            <person name="Goeker M."/>
        </authorList>
    </citation>
    <scope>NUCLEOTIDE SEQUENCE [LARGE SCALE GENOMIC DNA]</scope>
    <source>
        <strain evidence="1 2">DSM 102234</strain>
    </source>
</reference>
<dbReference type="RefSeq" id="WP_184566889.1">
    <property type="nucleotide sequence ID" value="NZ_JACIEI010000012.1"/>
</dbReference>
<organism evidence="1 2">
    <name type="scientific">Sulfitobacter undariae</name>
    <dbReference type="NCBI Taxonomy" id="1563671"/>
    <lineage>
        <taxon>Bacteria</taxon>
        <taxon>Pseudomonadati</taxon>
        <taxon>Pseudomonadota</taxon>
        <taxon>Alphaproteobacteria</taxon>
        <taxon>Rhodobacterales</taxon>
        <taxon>Roseobacteraceae</taxon>
        <taxon>Sulfitobacter</taxon>
    </lineage>
</organism>
<evidence type="ECO:0000313" key="1">
    <source>
        <dbReference type="EMBL" id="MBB3995191.1"/>
    </source>
</evidence>
<sequence>MQPPQELSLNDIDDIPNTQSYLEIACDRDVLDLMRQLPMIAGNDGGQFTMTDLIYEIKLWPFVKQAWSEIDGGPGIAGRVLQMAKVYKKAEADLEDLTGDTRRLPRVIDLPSFIEVYSTKGLP</sequence>